<keyword evidence="3" id="KW-1185">Reference proteome</keyword>
<protein>
    <submittedName>
        <fullName evidence="2">Uncharacterized protein</fullName>
    </submittedName>
</protein>
<evidence type="ECO:0000313" key="2">
    <source>
        <dbReference type="EMBL" id="BDU74847.1"/>
    </source>
</evidence>
<evidence type="ECO:0000256" key="1">
    <source>
        <dbReference type="SAM" id="Phobius"/>
    </source>
</evidence>
<accession>A0AA48GNV1</accession>
<keyword evidence="1" id="KW-0472">Membrane</keyword>
<keyword evidence="1" id="KW-1133">Transmembrane helix</keyword>
<dbReference type="Proteomes" id="UP001238179">
    <property type="component" value="Chromosome"/>
</dbReference>
<dbReference type="AlphaFoldDB" id="A0AA48GNV1"/>
<feature type="transmembrane region" description="Helical" evidence="1">
    <location>
        <begin position="28"/>
        <end position="48"/>
    </location>
</feature>
<organism evidence="2 3">
    <name type="scientific">Mesoterricola silvestris</name>
    <dbReference type="NCBI Taxonomy" id="2927979"/>
    <lineage>
        <taxon>Bacteria</taxon>
        <taxon>Pseudomonadati</taxon>
        <taxon>Acidobacteriota</taxon>
        <taxon>Holophagae</taxon>
        <taxon>Holophagales</taxon>
        <taxon>Holophagaceae</taxon>
        <taxon>Mesoterricola</taxon>
    </lineage>
</organism>
<dbReference type="KEGG" id="msil:METEAL_40210"/>
<evidence type="ECO:0000313" key="3">
    <source>
        <dbReference type="Proteomes" id="UP001238179"/>
    </source>
</evidence>
<keyword evidence="1" id="KW-0812">Transmembrane</keyword>
<proteinExistence type="predicted"/>
<name>A0AA48GNV1_9BACT</name>
<reference evidence="3" key="1">
    <citation type="journal article" date="2023" name="Int. J. Syst. Evol. Microbiol.">
        <title>Mesoterricola silvestris gen. nov., sp. nov., Mesoterricola sediminis sp. nov., Geothrix oryzae sp. nov., Geothrix edaphica sp. nov., Geothrix rubra sp. nov., and Geothrix limicola sp. nov., six novel members of Acidobacteriota isolated from soils.</title>
        <authorList>
            <person name="Itoh H."/>
            <person name="Sugisawa Y."/>
            <person name="Mise K."/>
            <person name="Xu Z."/>
            <person name="Kuniyasu M."/>
            <person name="Ushijima N."/>
            <person name="Kawano K."/>
            <person name="Kobayashi E."/>
            <person name="Shiratori Y."/>
            <person name="Masuda Y."/>
            <person name="Senoo K."/>
        </authorList>
    </citation>
    <scope>NUCLEOTIDE SEQUENCE [LARGE SCALE GENOMIC DNA]</scope>
    <source>
        <strain evidence="3">W79</strain>
    </source>
</reference>
<dbReference type="RefSeq" id="WP_316413521.1">
    <property type="nucleotide sequence ID" value="NZ_AP027080.1"/>
</dbReference>
<dbReference type="EMBL" id="AP027080">
    <property type="protein sequence ID" value="BDU74847.1"/>
    <property type="molecule type" value="Genomic_DNA"/>
</dbReference>
<gene>
    <name evidence="2" type="ORF">METEAL_40210</name>
</gene>
<sequence length="57" mass="6606">MTEPNEAPRPEGEEPPVSLVKILQENPFLVKMLVFFFLMLFVPLVLAWKFDLFLVAN</sequence>